<dbReference type="RefSeq" id="WP_091895994.1">
    <property type="nucleotide sequence ID" value="NZ_FOSJ01000006.1"/>
</dbReference>
<dbReference type="InterPro" id="IPR036390">
    <property type="entry name" value="WH_DNA-bd_sf"/>
</dbReference>
<dbReference type="PANTHER" id="PTHR43537">
    <property type="entry name" value="TRANSCRIPTIONAL REGULATOR, GNTR FAMILY"/>
    <property type="match status" value="1"/>
</dbReference>
<dbReference type="SUPFAM" id="SSF46785">
    <property type="entry name" value="Winged helix' DNA-binding domain"/>
    <property type="match status" value="1"/>
</dbReference>
<keyword evidence="6" id="KW-1185">Reference proteome</keyword>
<evidence type="ECO:0000256" key="2">
    <source>
        <dbReference type="ARBA" id="ARBA00023125"/>
    </source>
</evidence>
<dbReference type="GO" id="GO:0019217">
    <property type="term" value="P:regulation of fatty acid metabolic process"/>
    <property type="evidence" value="ECO:0007669"/>
    <property type="project" value="InterPro"/>
</dbReference>
<sequence>MTKVKKREIEAYHFIKQKIESKEWLPQKHIREQDLAKMLEMSRTPIRNAFTRLEKENYIVIEPYKGVKILPLVIDSKAFRERIEFIELMVIHYLLKLEKSEKQMELDKAKKILKSMQQANLNNGNDFEEKEWNLWEELLVLEKNRYSKSLILNSMKDLLPDSGKILSILYKSRQTKINHYEQLIQYLQEHNYPYARREIRILLNQLLLNIVQAAD</sequence>
<dbReference type="InterPro" id="IPR000524">
    <property type="entry name" value="Tscrpt_reg_HTH_GntR"/>
</dbReference>
<dbReference type="OrthoDB" id="368257at2"/>
<dbReference type="Gene3D" id="1.10.10.10">
    <property type="entry name" value="Winged helix-like DNA-binding domain superfamily/Winged helix DNA-binding domain"/>
    <property type="match status" value="1"/>
</dbReference>
<dbReference type="SMART" id="SM00345">
    <property type="entry name" value="HTH_GNTR"/>
    <property type="match status" value="1"/>
</dbReference>
<reference evidence="6" key="1">
    <citation type="submission" date="2016-10" db="EMBL/GenBank/DDBJ databases">
        <authorList>
            <person name="Varghese N."/>
            <person name="Submissions S."/>
        </authorList>
    </citation>
    <scope>NUCLEOTIDE SEQUENCE [LARGE SCALE GENOMIC DNA]</scope>
    <source>
        <strain evidence="6">DSM 16108</strain>
    </source>
</reference>
<dbReference type="AlphaFoldDB" id="A0A1I3W110"/>
<gene>
    <name evidence="5" type="ORF">SAMN04488569_100610</name>
</gene>
<dbReference type="PROSITE" id="PS50949">
    <property type="entry name" value="HTH_GNTR"/>
    <property type="match status" value="1"/>
</dbReference>
<dbReference type="Gene3D" id="1.20.120.530">
    <property type="entry name" value="GntR ligand-binding domain-like"/>
    <property type="match status" value="1"/>
</dbReference>
<keyword evidence="3" id="KW-0804">Transcription</keyword>
<dbReference type="GO" id="GO:0000062">
    <property type="term" value="F:fatty-acyl-CoA binding"/>
    <property type="evidence" value="ECO:0007669"/>
    <property type="project" value="InterPro"/>
</dbReference>
<dbReference type="InterPro" id="IPR008920">
    <property type="entry name" value="TF_FadR/GntR_C"/>
</dbReference>
<dbReference type="GO" id="GO:0003700">
    <property type="term" value="F:DNA-binding transcription factor activity"/>
    <property type="evidence" value="ECO:0007669"/>
    <property type="project" value="InterPro"/>
</dbReference>
<protein>
    <submittedName>
        <fullName evidence="5">DNA-binding transcriptional regulator, GntR family</fullName>
    </submittedName>
</protein>
<feature type="domain" description="HTH gntR-type" evidence="4">
    <location>
        <begin position="5"/>
        <end position="72"/>
    </location>
</feature>
<dbReference type="Proteomes" id="UP000199589">
    <property type="component" value="Unassembled WGS sequence"/>
</dbReference>
<organism evidence="5 6">
    <name type="scientific">Marinilactibacillus piezotolerans</name>
    <dbReference type="NCBI Taxonomy" id="258723"/>
    <lineage>
        <taxon>Bacteria</taxon>
        <taxon>Bacillati</taxon>
        <taxon>Bacillota</taxon>
        <taxon>Bacilli</taxon>
        <taxon>Lactobacillales</taxon>
        <taxon>Carnobacteriaceae</taxon>
        <taxon>Marinilactibacillus</taxon>
    </lineage>
</organism>
<evidence type="ECO:0000256" key="3">
    <source>
        <dbReference type="ARBA" id="ARBA00023163"/>
    </source>
</evidence>
<evidence type="ECO:0000313" key="6">
    <source>
        <dbReference type="Proteomes" id="UP000199589"/>
    </source>
</evidence>
<dbReference type="Pfam" id="PF00392">
    <property type="entry name" value="GntR"/>
    <property type="match status" value="1"/>
</dbReference>
<dbReference type="PANTHER" id="PTHR43537:SF45">
    <property type="entry name" value="GNTR FAMILY REGULATORY PROTEIN"/>
    <property type="match status" value="1"/>
</dbReference>
<proteinExistence type="predicted"/>
<evidence type="ECO:0000256" key="1">
    <source>
        <dbReference type="ARBA" id="ARBA00023015"/>
    </source>
</evidence>
<dbReference type="GO" id="GO:0003677">
    <property type="term" value="F:DNA binding"/>
    <property type="evidence" value="ECO:0007669"/>
    <property type="project" value="UniProtKB-KW"/>
</dbReference>
<evidence type="ECO:0000259" key="4">
    <source>
        <dbReference type="PROSITE" id="PS50949"/>
    </source>
</evidence>
<keyword evidence="2 5" id="KW-0238">DNA-binding</keyword>
<evidence type="ECO:0000313" key="5">
    <source>
        <dbReference type="EMBL" id="SFK01165.1"/>
    </source>
</evidence>
<dbReference type="EMBL" id="FOSJ01000006">
    <property type="protein sequence ID" value="SFK01165.1"/>
    <property type="molecule type" value="Genomic_DNA"/>
</dbReference>
<dbReference type="InterPro" id="IPR036388">
    <property type="entry name" value="WH-like_DNA-bd_sf"/>
</dbReference>
<name>A0A1I3W110_9LACT</name>
<accession>A0A1I3W110</accession>
<keyword evidence="1" id="KW-0805">Transcription regulation</keyword>